<dbReference type="STRING" id="885272.JonanDRAFT_0940"/>
<accession>H0UKV4</accession>
<dbReference type="InterPro" id="IPR050138">
    <property type="entry name" value="DHOase/Allantoinase_Hydrolase"/>
</dbReference>
<dbReference type="SUPFAM" id="SSF51556">
    <property type="entry name" value="Metallo-dependent hydrolases"/>
    <property type="match status" value="1"/>
</dbReference>
<dbReference type="GO" id="GO:0050897">
    <property type="term" value="F:cobalt ion binding"/>
    <property type="evidence" value="ECO:0007669"/>
    <property type="project" value="InterPro"/>
</dbReference>
<dbReference type="EC" id="3.5.2.5" evidence="8"/>
<dbReference type="Proteomes" id="UP000003806">
    <property type="component" value="Chromosome"/>
</dbReference>
<dbReference type="OrthoDB" id="9765462at2"/>
<keyword evidence="14" id="KW-1185">Reference proteome</keyword>
<dbReference type="InterPro" id="IPR006680">
    <property type="entry name" value="Amidohydro-rel"/>
</dbReference>
<comment type="pathway">
    <text evidence="3">Nitrogen metabolism; (S)-allantoin degradation; allantoate from (S)-allantoin: step 1/1.</text>
</comment>
<evidence type="ECO:0000256" key="6">
    <source>
        <dbReference type="ARBA" id="ARBA00010368"/>
    </source>
</evidence>
<evidence type="ECO:0000256" key="10">
    <source>
        <dbReference type="ARBA" id="ARBA00022801"/>
    </source>
</evidence>
<dbReference type="EMBL" id="CM001376">
    <property type="protein sequence ID" value="EHM13313.1"/>
    <property type="molecule type" value="Genomic_DNA"/>
</dbReference>
<dbReference type="Gene3D" id="2.30.40.10">
    <property type="entry name" value="Urease, subunit C, domain 1"/>
    <property type="match status" value="1"/>
</dbReference>
<evidence type="ECO:0000256" key="4">
    <source>
        <dbReference type="ARBA" id="ARBA00008829"/>
    </source>
</evidence>
<dbReference type="GO" id="GO:0006145">
    <property type="term" value="P:purine nucleobase catabolic process"/>
    <property type="evidence" value="ECO:0007669"/>
    <property type="project" value="TreeGrafter"/>
</dbReference>
<comment type="subunit">
    <text evidence="7">Homotetramer.</text>
</comment>
<comment type="similarity">
    <text evidence="6">Belongs to the metallo-dependent hydrolases superfamily. Allantoinase family.</text>
</comment>
<dbReference type="InterPro" id="IPR002195">
    <property type="entry name" value="Dihydroorotase_CS"/>
</dbReference>
<evidence type="ECO:0000256" key="1">
    <source>
        <dbReference type="ARBA" id="ARBA00001947"/>
    </source>
</evidence>
<evidence type="ECO:0000313" key="14">
    <source>
        <dbReference type="Proteomes" id="UP000003806"/>
    </source>
</evidence>
<dbReference type="GO" id="GO:0005737">
    <property type="term" value="C:cytoplasm"/>
    <property type="evidence" value="ECO:0007669"/>
    <property type="project" value="TreeGrafter"/>
</dbReference>
<evidence type="ECO:0000256" key="7">
    <source>
        <dbReference type="ARBA" id="ARBA00011881"/>
    </source>
</evidence>
<keyword evidence="11" id="KW-0862">Zinc</keyword>
<evidence type="ECO:0000256" key="2">
    <source>
        <dbReference type="ARBA" id="ARBA00002368"/>
    </source>
</evidence>
<dbReference type="InterPro" id="IPR017593">
    <property type="entry name" value="Allantoinase"/>
</dbReference>
<reference evidence="13 14" key="1">
    <citation type="submission" date="2011-11" db="EMBL/GenBank/DDBJ databases">
        <title>The Noncontiguous Finished genome of Jonquetella anthropi DSM 22815.</title>
        <authorList>
            <consortium name="US DOE Joint Genome Institute (JGI-PGF)"/>
            <person name="Lucas S."/>
            <person name="Copeland A."/>
            <person name="Lapidus A."/>
            <person name="Glavina del Rio T."/>
            <person name="Dalin E."/>
            <person name="Tice H."/>
            <person name="Bruce D."/>
            <person name="Goodwin L."/>
            <person name="Pitluck S."/>
            <person name="Peters L."/>
            <person name="Mikhailova N."/>
            <person name="Held B."/>
            <person name="Kyrpides N."/>
            <person name="Mavromatis K."/>
            <person name="Ivanova N."/>
            <person name="Markowitz V."/>
            <person name="Cheng J.-F."/>
            <person name="Hugenholtz P."/>
            <person name="Woyke T."/>
            <person name="Wu D."/>
            <person name="Gronow S."/>
            <person name="Wellnitz S."/>
            <person name="Brambilla E."/>
            <person name="Klenk H.-P."/>
            <person name="Eisen J.A."/>
        </authorList>
    </citation>
    <scope>NUCLEOTIDE SEQUENCE [LARGE SCALE GENOMIC DNA]</scope>
    <source>
        <strain evidence="13 14">DSM 22815</strain>
    </source>
</reference>
<dbReference type="InterPro" id="IPR011059">
    <property type="entry name" value="Metal-dep_hydrolase_composite"/>
</dbReference>
<feature type="domain" description="Amidohydrolase-related" evidence="12">
    <location>
        <begin position="51"/>
        <end position="430"/>
    </location>
</feature>
<dbReference type="FunFam" id="3.20.20.140:FF:000174">
    <property type="entry name" value="Dihydropyrimidinase-related protein 2"/>
    <property type="match status" value="1"/>
</dbReference>
<dbReference type="AlphaFoldDB" id="H0UKV4"/>
<evidence type="ECO:0000256" key="5">
    <source>
        <dbReference type="ARBA" id="ARBA00010286"/>
    </source>
</evidence>
<dbReference type="PANTHER" id="PTHR43668">
    <property type="entry name" value="ALLANTOINASE"/>
    <property type="match status" value="1"/>
</dbReference>
<dbReference type="HOGENOM" id="CLU_015572_4_2_0"/>
<organism evidence="13 14">
    <name type="scientific">Jonquetella anthropi DSM 22815</name>
    <dbReference type="NCBI Taxonomy" id="885272"/>
    <lineage>
        <taxon>Bacteria</taxon>
        <taxon>Thermotogati</taxon>
        <taxon>Synergistota</taxon>
        <taxon>Synergistia</taxon>
        <taxon>Synergistales</taxon>
        <taxon>Dethiosulfovibrionaceae</taxon>
        <taxon>Jonquetella</taxon>
    </lineage>
</organism>
<gene>
    <name evidence="13" type="ORF">JonanDRAFT_0940</name>
</gene>
<comment type="cofactor">
    <cofactor evidence="1">
        <name>Zn(2+)</name>
        <dbReference type="ChEBI" id="CHEBI:29105"/>
    </cofactor>
</comment>
<dbReference type="Pfam" id="PF01979">
    <property type="entry name" value="Amidohydro_1"/>
    <property type="match status" value="1"/>
</dbReference>
<name>H0UKV4_9BACT</name>
<dbReference type="GO" id="GO:0000256">
    <property type="term" value="P:allantoin catabolic process"/>
    <property type="evidence" value="ECO:0007669"/>
    <property type="project" value="InterPro"/>
</dbReference>
<dbReference type="Gene3D" id="3.20.20.140">
    <property type="entry name" value="Metal-dependent hydrolases"/>
    <property type="match status" value="1"/>
</dbReference>
<dbReference type="eggNOG" id="COG0044">
    <property type="taxonomic scope" value="Bacteria"/>
</dbReference>
<dbReference type="GO" id="GO:0008270">
    <property type="term" value="F:zinc ion binding"/>
    <property type="evidence" value="ECO:0007669"/>
    <property type="project" value="InterPro"/>
</dbReference>
<comment type="similarity">
    <text evidence="5">Belongs to the metallo-dependent hydrolases superfamily. DHOase family. Class I DHOase subfamily.</text>
</comment>
<dbReference type="GO" id="GO:0004038">
    <property type="term" value="F:allantoinase activity"/>
    <property type="evidence" value="ECO:0007669"/>
    <property type="project" value="UniProtKB-EC"/>
</dbReference>
<dbReference type="InterPro" id="IPR032466">
    <property type="entry name" value="Metal_Hydrolase"/>
</dbReference>
<comment type="similarity">
    <text evidence="4">Belongs to the metallo-dependent hydrolases superfamily. Hydantoinase/dihydropyrimidinase family.</text>
</comment>
<evidence type="ECO:0000256" key="9">
    <source>
        <dbReference type="ARBA" id="ARBA00022723"/>
    </source>
</evidence>
<evidence type="ECO:0000256" key="11">
    <source>
        <dbReference type="ARBA" id="ARBA00022833"/>
    </source>
</evidence>
<proteinExistence type="inferred from homology"/>
<evidence type="ECO:0000313" key="13">
    <source>
        <dbReference type="EMBL" id="EHM13313.1"/>
    </source>
</evidence>
<evidence type="ECO:0000256" key="8">
    <source>
        <dbReference type="ARBA" id="ARBA00012863"/>
    </source>
</evidence>
<protein>
    <recommendedName>
        <fullName evidence="8">allantoinase</fullName>
        <ecNumber evidence="8">3.5.2.5</ecNumber>
    </recommendedName>
</protein>
<dbReference type="PANTHER" id="PTHR43668:SF2">
    <property type="entry name" value="ALLANTOINASE"/>
    <property type="match status" value="1"/>
</dbReference>
<dbReference type="SUPFAM" id="SSF51338">
    <property type="entry name" value="Composite domain of metallo-dependent hydrolases"/>
    <property type="match status" value="1"/>
</dbReference>
<evidence type="ECO:0000256" key="3">
    <source>
        <dbReference type="ARBA" id="ARBA00004968"/>
    </source>
</evidence>
<evidence type="ECO:0000259" key="12">
    <source>
        <dbReference type="Pfam" id="PF01979"/>
    </source>
</evidence>
<dbReference type="PROSITE" id="PS00482">
    <property type="entry name" value="DIHYDROOROTASE_1"/>
    <property type="match status" value="1"/>
</dbReference>
<dbReference type="RefSeq" id="WP_008522980.1">
    <property type="nucleotide sequence ID" value="NZ_CM001376.1"/>
</dbReference>
<dbReference type="NCBIfam" id="TIGR03178">
    <property type="entry name" value="allantoinase"/>
    <property type="match status" value="1"/>
</dbReference>
<keyword evidence="10" id="KW-0378">Hydrolase</keyword>
<sequence length="452" mass="48880">MYDLVVSGGQIVTPEGVFTGDVLVQDGKIAAVTCGESGAPARQSIQAAGRFVFPGAIDVHAHLNDPGFTWRETFGHATRAAAAGGVTTIVDMPLQNEPALTTVELFDRKNSIVGPQAAVDFAFWGGLTENNLADLEGLHAKGAPAFKVFVGPVSPDYQTLNMGVIRQAMGIVKRFDGLIGFHAEDYSIIKRGEKLAIEAGKTGRRDFLDSRPVVAELVAVASLIELSKESGVRIHICHVSHPDVAEMISQSQKEGVRITAETCSHYLVFTEDDLLEKGTLFKCAPPLRTKEARERLWRYVADGTLSCVASDHSPCREDEKSEEKGVFSAWGGISGIQSLVQAFYSGARQRGYDEVMVASRLSEGPAKVFRLWGQKGAILPGFDADLFLLDPEESWTIRAEDLLYLNQLSAFVGLCGKGAVKTTIRRGQVVWDGEKIVFPSGGQLVTPVLSKN</sequence>
<comment type="function">
    <text evidence="2">Catalyzes the reversible cyclization of carbamoyl aspartate to dihydroorotate.</text>
</comment>
<keyword evidence="9" id="KW-0479">Metal-binding</keyword>